<reference evidence="3 4" key="1">
    <citation type="journal article" date="2024" name="BMC Genomics">
        <title>Genome assembly of redclaw crayfish (Cherax quadricarinatus) provides insights into its immune adaptation and hypoxia tolerance.</title>
        <authorList>
            <person name="Liu Z."/>
            <person name="Zheng J."/>
            <person name="Li H."/>
            <person name="Fang K."/>
            <person name="Wang S."/>
            <person name="He J."/>
            <person name="Zhou D."/>
            <person name="Weng S."/>
            <person name="Chi M."/>
            <person name="Gu Z."/>
            <person name="He J."/>
            <person name="Li F."/>
            <person name="Wang M."/>
        </authorList>
    </citation>
    <scope>NUCLEOTIDE SEQUENCE [LARGE SCALE GENOMIC DNA]</scope>
    <source>
        <strain evidence="3">ZL_2023a</strain>
    </source>
</reference>
<sequence>MADNDAEWVGVDYEFGKPKTPTTARPVVRPNTRPPPTYRPQPPPQPATEPAVEAPEVEGRSSSGDSSVAVVAGTVGGVLGVVLLLLLLYMVVLRRKLIKAKHSGKESKYQLRVEDVAHITNLDETSNTYVNTTDLQKLVATVRAKGKSTERVPTPPRMVHQTPTPYKPPLGPHSSVHPTQGEKNSFLGEGDVVLVKAPMPLPYSSLTTNTCSIPTREQPKQDVIYCNLQETQPAPHLSPLTNTTTTPPRSKVEAPRIAPPPPPAKMNSVPLLNYQDDRSNSGPVSPTIIARPAPAPPAVAKSQRNDAIPTPSPTQKPTPPPVSHKPSKGPRVETISPTQAPAPVKPTVPKPMPPTLPKPGVSKKGKDLPPLKMAPFPFIKSWKQHVSTPDTSIIELTPDSTPTTESVGSGSISAKIAFLEGKMKTPSRATGPRT</sequence>
<feature type="compositionally biased region" description="Pro residues" evidence="1">
    <location>
        <begin position="343"/>
        <end position="357"/>
    </location>
</feature>
<feature type="compositionally biased region" description="Low complexity" evidence="1">
    <location>
        <begin position="20"/>
        <end position="31"/>
    </location>
</feature>
<feature type="region of interest" description="Disordered" evidence="1">
    <location>
        <begin position="1"/>
        <end position="64"/>
    </location>
</feature>
<evidence type="ECO:0000256" key="2">
    <source>
        <dbReference type="SAM" id="Phobius"/>
    </source>
</evidence>
<dbReference type="EMBL" id="JARKIK010000003">
    <property type="protein sequence ID" value="KAK8753116.1"/>
    <property type="molecule type" value="Genomic_DNA"/>
</dbReference>
<protein>
    <submittedName>
        <fullName evidence="3">Uncharacterized protein</fullName>
    </submittedName>
</protein>
<gene>
    <name evidence="3" type="ORF">OTU49_002588</name>
</gene>
<feature type="region of interest" description="Disordered" evidence="1">
    <location>
        <begin position="233"/>
        <end position="369"/>
    </location>
</feature>
<keyword evidence="4" id="KW-1185">Reference proteome</keyword>
<feature type="compositionally biased region" description="Pro residues" evidence="1">
    <location>
        <begin position="310"/>
        <end position="323"/>
    </location>
</feature>
<feature type="transmembrane region" description="Helical" evidence="2">
    <location>
        <begin position="68"/>
        <end position="92"/>
    </location>
</feature>
<proteinExistence type="predicted"/>
<evidence type="ECO:0000313" key="4">
    <source>
        <dbReference type="Proteomes" id="UP001445076"/>
    </source>
</evidence>
<keyword evidence="2" id="KW-0472">Membrane</keyword>
<feature type="compositionally biased region" description="Low complexity" evidence="1">
    <location>
        <begin position="239"/>
        <end position="248"/>
    </location>
</feature>
<feature type="region of interest" description="Disordered" evidence="1">
    <location>
        <begin position="144"/>
        <end position="165"/>
    </location>
</feature>
<feature type="compositionally biased region" description="Pro residues" evidence="1">
    <location>
        <begin position="32"/>
        <end position="47"/>
    </location>
</feature>
<dbReference type="AlphaFoldDB" id="A0AAW0Y8G7"/>
<organism evidence="3 4">
    <name type="scientific">Cherax quadricarinatus</name>
    <name type="common">Australian red claw crayfish</name>
    <dbReference type="NCBI Taxonomy" id="27406"/>
    <lineage>
        <taxon>Eukaryota</taxon>
        <taxon>Metazoa</taxon>
        <taxon>Ecdysozoa</taxon>
        <taxon>Arthropoda</taxon>
        <taxon>Crustacea</taxon>
        <taxon>Multicrustacea</taxon>
        <taxon>Malacostraca</taxon>
        <taxon>Eumalacostraca</taxon>
        <taxon>Eucarida</taxon>
        <taxon>Decapoda</taxon>
        <taxon>Pleocyemata</taxon>
        <taxon>Astacidea</taxon>
        <taxon>Parastacoidea</taxon>
        <taxon>Parastacidae</taxon>
        <taxon>Cherax</taxon>
    </lineage>
</organism>
<name>A0AAW0Y8G7_CHEQU</name>
<dbReference type="Proteomes" id="UP001445076">
    <property type="component" value="Unassembled WGS sequence"/>
</dbReference>
<comment type="caution">
    <text evidence="3">The sequence shown here is derived from an EMBL/GenBank/DDBJ whole genome shotgun (WGS) entry which is preliminary data.</text>
</comment>
<evidence type="ECO:0000313" key="3">
    <source>
        <dbReference type="EMBL" id="KAK8753116.1"/>
    </source>
</evidence>
<keyword evidence="2" id="KW-0812">Transmembrane</keyword>
<accession>A0AAW0Y8G7</accession>
<evidence type="ECO:0000256" key="1">
    <source>
        <dbReference type="SAM" id="MobiDB-lite"/>
    </source>
</evidence>
<keyword evidence="2" id="KW-1133">Transmembrane helix</keyword>